<dbReference type="AlphaFoldDB" id="A2F7S4"/>
<dbReference type="InParanoid" id="A2F7S4"/>
<dbReference type="STRING" id="5722.A2F7S4"/>
<evidence type="ECO:0000256" key="1">
    <source>
        <dbReference type="ARBA" id="ARBA00001947"/>
    </source>
</evidence>
<keyword evidence="4" id="KW-0378">Hydrolase</keyword>
<accession>A2F7S4</accession>
<evidence type="ECO:0000256" key="2">
    <source>
        <dbReference type="ARBA" id="ARBA00006247"/>
    </source>
</evidence>
<reference evidence="7" key="1">
    <citation type="submission" date="2006-10" db="EMBL/GenBank/DDBJ databases">
        <authorList>
            <person name="Amadeo P."/>
            <person name="Zhao Q."/>
            <person name="Wortman J."/>
            <person name="Fraser-Liggett C."/>
            <person name="Carlton J."/>
        </authorList>
    </citation>
    <scope>NUCLEOTIDE SEQUENCE</scope>
    <source>
        <strain evidence="7">G3</strain>
    </source>
</reference>
<feature type="domain" description="Peptidase M20 dimerisation" evidence="6">
    <location>
        <begin position="263"/>
        <end position="363"/>
    </location>
</feature>
<organism evidence="7 8">
    <name type="scientific">Trichomonas vaginalis (strain ATCC PRA-98 / G3)</name>
    <dbReference type="NCBI Taxonomy" id="412133"/>
    <lineage>
        <taxon>Eukaryota</taxon>
        <taxon>Metamonada</taxon>
        <taxon>Parabasalia</taxon>
        <taxon>Trichomonadida</taxon>
        <taxon>Trichomonadidae</taxon>
        <taxon>Trichomonas</taxon>
    </lineage>
</organism>
<dbReference type="InterPro" id="IPR011650">
    <property type="entry name" value="Peptidase_M20_dimer"/>
</dbReference>
<gene>
    <name evidence="7" type="ORF">TVAG_433790</name>
</gene>
<dbReference type="InterPro" id="IPR050072">
    <property type="entry name" value="Peptidase_M20A"/>
</dbReference>
<proteinExistence type="inferred from homology"/>
<reference evidence="7" key="2">
    <citation type="journal article" date="2007" name="Science">
        <title>Draft genome sequence of the sexually transmitted pathogen Trichomonas vaginalis.</title>
        <authorList>
            <person name="Carlton J.M."/>
            <person name="Hirt R.P."/>
            <person name="Silva J.C."/>
            <person name="Delcher A.L."/>
            <person name="Schatz M."/>
            <person name="Zhao Q."/>
            <person name="Wortman J.R."/>
            <person name="Bidwell S.L."/>
            <person name="Alsmark U.C.M."/>
            <person name="Besteiro S."/>
            <person name="Sicheritz-Ponten T."/>
            <person name="Noel C.J."/>
            <person name="Dacks J.B."/>
            <person name="Foster P.G."/>
            <person name="Simillion C."/>
            <person name="Van de Peer Y."/>
            <person name="Miranda-Saavedra D."/>
            <person name="Barton G.J."/>
            <person name="Westrop G.D."/>
            <person name="Mueller S."/>
            <person name="Dessi D."/>
            <person name="Fiori P.L."/>
            <person name="Ren Q."/>
            <person name="Paulsen I."/>
            <person name="Zhang H."/>
            <person name="Bastida-Corcuera F.D."/>
            <person name="Simoes-Barbosa A."/>
            <person name="Brown M.T."/>
            <person name="Hayes R.D."/>
            <person name="Mukherjee M."/>
            <person name="Okumura C.Y."/>
            <person name="Schneider R."/>
            <person name="Smith A.J."/>
            <person name="Vanacova S."/>
            <person name="Villalvazo M."/>
            <person name="Haas B.J."/>
            <person name="Pertea M."/>
            <person name="Feldblyum T.V."/>
            <person name="Utterback T.R."/>
            <person name="Shu C.L."/>
            <person name="Osoegawa K."/>
            <person name="de Jong P.J."/>
            <person name="Hrdy I."/>
            <person name="Horvathova L."/>
            <person name="Zubacova Z."/>
            <person name="Dolezal P."/>
            <person name="Malik S.B."/>
            <person name="Logsdon J.M. Jr."/>
            <person name="Henze K."/>
            <person name="Gupta A."/>
            <person name="Wang C.C."/>
            <person name="Dunne R.L."/>
            <person name="Upcroft J.A."/>
            <person name="Upcroft P."/>
            <person name="White O."/>
            <person name="Salzberg S.L."/>
            <person name="Tang P."/>
            <person name="Chiu C.-H."/>
            <person name="Lee Y.-S."/>
            <person name="Embley T.M."/>
            <person name="Coombs G.H."/>
            <person name="Mottram J.C."/>
            <person name="Tachezy J."/>
            <person name="Fraser-Liggett C.M."/>
            <person name="Johnson P.J."/>
        </authorList>
    </citation>
    <scope>NUCLEOTIDE SEQUENCE [LARGE SCALE GENOMIC DNA]</scope>
    <source>
        <strain evidence="7">G3</strain>
    </source>
</reference>
<keyword evidence="3" id="KW-0479">Metal-binding</keyword>
<dbReference type="VEuPathDB" id="TrichDB:TVAGG3_0248000"/>
<dbReference type="Pfam" id="PF07687">
    <property type="entry name" value="M20_dimer"/>
    <property type="match status" value="1"/>
</dbReference>
<evidence type="ECO:0000256" key="5">
    <source>
        <dbReference type="ARBA" id="ARBA00022833"/>
    </source>
</evidence>
<dbReference type="PANTHER" id="PTHR43808">
    <property type="entry name" value="ACETYLORNITHINE DEACETYLASE"/>
    <property type="match status" value="1"/>
</dbReference>
<dbReference type="KEGG" id="tva:4756856"/>
<dbReference type="Gene3D" id="3.40.630.10">
    <property type="entry name" value="Zn peptidases"/>
    <property type="match status" value="1"/>
</dbReference>
<keyword evidence="5" id="KW-0862">Zinc</keyword>
<dbReference type="RefSeq" id="XP_001311981.1">
    <property type="nucleotide sequence ID" value="XM_001311980.1"/>
</dbReference>
<dbReference type="Gene3D" id="3.30.70.360">
    <property type="match status" value="1"/>
</dbReference>
<dbReference type="GO" id="GO:0016787">
    <property type="term" value="F:hydrolase activity"/>
    <property type="evidence" value="ECO:0007669"/>
    <property type="project" value="UniProtKB-KW"/>
</dbReference>
<sequence>MSVEDQFNFAKVQWPKCDNLTELDQKIYELAQKYAPDAIELLREIVRIPADHYDQDPFCGTSNHEGPRLEYLKKRIFELGAVTKAEDVKIDPFGSIVWTVTDDSDEIPLDQRKCIYMDGHTDTVYPLREEWHKRLGEGIDCYNGLTDKDKVSEEALKAELRHIPPKEMWDRLLFGRGTADQLQGVVSQVFATKILLETKHLGSLKGSVIISVGTVAEEDNDGGAPMHIIRKQDLAPHQVPDCVILTEGTGDLAPGKGPCGIYIGQRGRCQVQVEVVGQSCHGSMPTQGINPLEWGSKIIAEAEEQERNGFLPHPFLGKGTRTTSWCQLDTPSDCAVPARFVFRFDRRMTAGENSEGAIKEIESLKAVAEARKAGCKVNISIPFYDHESWTGVKADNPQDYMGWVTPMTDPVVQSAYEAYKRCVTPHIPDNEPLDNDHLRKEPRVERWIFSTDGVGYPIKKKDARFSLDNKNWIEVGEYVHPPMFGIGAGYEHHCHKLGEYLHKDHIWAPIAVMARFPSLFVKARAAQAK</sequence>
<comment type="similarity">
    <text evidence="2">Belongs to the peptidase M20A family.</text>
</comment>
<evidence type="ECO:0000256" key="4">
    <source>
        <dbReference type="ARBA" id="ARBA00022801"/>
    </source>
</evidence>
<keyword evidence="8" id="KW-1185">Reference proteome</keyword>
<evidence type="ECO:0000313" key="7">
    <source>
        <dbReference type="EMBL" id="EAX99051.1"/>
    </source>
</evidence>
<name>A2F7S4_TRIV3</name>
<evidence type="ECO:0000256" key="3">
    <source>
        <dbReference type="ARBA" id="ARBA00022723"/>
    </source>
</evidence>
<dbReference type="SUPFAM" id="SSF55031">
    <property type="entry name" value="Bacterial exopeptidase dimerisation domain"/>
    <property type="match status" value="1"/>
</dbReference>
<dbReference type="SUPFAM" id="SSF53187">
    <property type="entry name" value="Zn-dependent exopeptidases"/>
    <property type="match status" value="1"/>
</dbReference>
<dbReference type="InterPro" id="IPR036264">
    <property type="entry name" value="Bact_exopeptidase_dim_dom"/>
</dbReference>
<comment type="cofactor">
    <cofactor evidence="1">
        <name>Zn(2+)</name>
        <dbReference type="ChEBI" id="CHEBI:29105"/>
    </cofactor>
</comment>
<evidence type="ECO:0000259" key="6">
    <source>
        <dbReference type="Pfam" id="PF07687"/>
    </source>
</evidence>
<evidence type="ECO:0000313" key="8">
    <source>
        <dbReference type="Proteomes" id="UP000001542"/>
    </source>
</evidence>
<dbReference type="OrthoDB" id="3064516at2759"/>
<protein>
    <submittedName>
        <fullName evidence="7">Clan MH, family M20, peptidase T-like metallopeptidase</fullName>
    </submittedName>
</protein>
<dbReference type="PANTHER" id="PTHR43808:SF8">
    <property type="entry name" value="PEPTIDASE M20 DIMERISATION DOMAIN-CONTAINING PROTEIN"/>
    <property type="match status" value="1"/>
</dbReference>
<dbReference type="OMA" id="LSNHEGP"/>
<dbReference type="EMBL" id="DS113652">
    <property type="protein sequence ID" value="EAX99051.1"/>
    <property type="molecule type" value="Genomic_DNA"/>
</dbReference>
<dbReference type="Proteomes" id="UP000001542">
    <property type="component" value="Unassembled WGS sequence"/>
</dbReference>
<dbReference type="VEuPathDB" id="TrichDB:TVAG_433790"/>